<sequence length="73" mass="8307">MGATIQNFDSCRLEEKKRKGLVSLEMILFLGERISPEVLDVDNNVELTRSTPYERTTAHLCVELSWNPTASRP</sequence>
<dbReference type="AlphaFoldDB" id="A0A9D3UR58"/>
<protein>
    <submittedName>
        <fullName evidence="1">Uncharacterized protein</fullName>
    </submittedName>
</protein>
<reference evidence="1 2" key="1">
    <citation type="journal article" date="2021" name="Plant Biotechnol. J.">
        <title>Multi-omics assisted identification of the key and species-specific regulatory components of drought-tolerant mechanisms in Gossypium stocksii.</title>
        <authorList>
            <person name="Yu D."/>
            <person name="Ke L."/>
            <person name="Zhang D."/>
            <person name="Wu Y."/>
            <person name="Sun Y."/>
            <person name="Mei J."/>
            <person name="Sun J."/>
            <person name="Sun Y."/>
        </authorList>
    </citation>
    <scope>NUCLEOTIDE SEQUENCE [LARGE SCALE GENOMIC DNA]</scope>
    <source>
        <strain evidence="2">cv. E1</strain>
        <tissue evidence="1">Leaf</tissue>
    </source>
</reference>
<evidence type="ECO:0000313" key="1">
    <source>
        <dbReference type="EMBL" id="KAH1055469.1"/>
    </source>
</evidence>
<proteinExistence type="predicted"/>
<organism evidence="1 2">
    <name type="scientific">Gossypium stocksii</name>
    <dbReference type="NCBI Taxonomy" id="47602"/>
    <lineage>
        <taxon>Eukaryota</taxon>
        <taxon>Viridiplantae</taxon>
        <taxon>Streptophyta</taxon>
        <taxon>Embryophyta</taxon>
        <taxon>Tracheophyta</taxon>
        <taxon>Spermatophyta</taxon>
        <taxon>Magnoliopsida</taxon>
        <taxon>eudicotyledons</taxon>
        <taxon>Gunneridae</taxon>
        <taxon>Pentapetalae</taxon>
        <taxon>rosids</taxon>
        <taxon>malvids</taxon>
        <taxon>Malvales</taxon>
        <taxon>Malvaceae</taxon>
        <taxon>Malvoideae</taxon>
        <taxon>Gossypium</taxon>
    </lineage>
</organism>
<dbReference type="Proteomes" id="UP000828251">
    <property type="component" value="Unassembled WGS sequence"/>
</dbReference>
<keyword evidence="2" id="KW-1185">Reference proteome</keyword>
<evidence type="ECO:0000313" key="2">
    <source>
        <dbReference type="Proteomes" id="UP000828251"/>
    </source>
</evidence>
<comment type="caution">
    <text evidence="1">The sequence shown here is derived from an EMBL/GenBank/DDBJ whole genome shotgun (WGS) entry which is preliminary data.</text>
</comment>
<dbReference type="EMBL" id="JAIQCV010000010">
    <property type="protein sequence ID" value="KAH1055469.1"/>
    <property type="molecule type" value="Genomic_DNA"/>
</dbReference>
<accession>A0A9D3UR58</accession>
<name>A0A9D3UR58_9ROSI</name>
<gene>
    <name evidence="1" type="ORF">J1N35_033534</name>
</gene>